<protein>
    <recommendedName>
        <fullName evidence="3">Glycosyl transferase family 3 N-terminal domain-containing protein</fullName>
    </recommendedName>
</protein>
<evidence type="ECO:0000256" key="1">
    <source>
        <dbReference type="ARBA" id="ARBA00022676"/>
    </source>
</evidence>
<evidence type="ECO:0000259" key="3">
    <source>
        <dbReference type="Pfam" id="PF02885"/>
    </source>
</evidence>
<gene>
    <name evidence="4" type="ORF">NBG84_00165</name>
</gene>
<reference evidence="4" key="1">
    <citation type="submission" date="2022-06" db="EMBL/GenBank/DDBJ databases">
        <title>Genome public.</title>
        <authorList>
            <person name="Sun Q."/>
        </authorList>
    </citation>
    <scope>NUCLEOTIDE SEQUENCE</scope>
    <source>
        <strain evidence="4">CWNU-1</strain>
    </source>
</reference>
<organism evidence="4 5">
    <name type="scientific">Streptomyces albipurpureus</name>
    <dbReference type="NCBI Taxonomy" id="2897419"/>
    <lineage>
        <taxon>Bacteria</taxon>
        <taxon>Bacillati</taxon>
        <taxon>Actinomycetota</taxon>
        <taxon>Actinomycetes</taxon>
        <taxon>Kitasatosporales</taxon>
        <taxon>Streptomycetaceae</taxon>
        <taxon>Streptomyces</taxon>
    </lineage>
</organism>
<keyword evidence="5" id="KW-1185">Reference proteome</keyword>
<accession>A0ABT0UFH4</accession>
<dbReference type="SUPFAM" id="SSF47648">
    <property type="entry name" value="Nucleoside phosphorylase/phosphoribosyltransferase N-terminal domain"/>
    <property type="match status" value="1"/>
</dbReference>
<proteinExistence type="predicted"/>
<keyword evidence="2" id="KW-0808">Transferase</keyword>
<evidence type="ECO:0000256" key="2">
    <source>
        <dbReference type="ARBA" id="ARBA00022679"/>
    </source>
</evidence>
<evidence type="ECO:0000313" key="4">
    <source>
        <dbReference type="EMBL" id="MCM2386739.1"/>
    </source>
</evidence>
<dbReference type="InterPro" id="IPR017459">
    <property type="entry name" value="Glycosyl_Trfase_fam3_N_dom"/>
</dbReference>
<dbReference type="Pfam" id="PF02885">
    <property type="entry name" value="Glycos_trans_3N"/>
    <property type="match status" value="1"/>
</dbReference>
<dbReference type="InterPro" id="IPR036320">
    <property type="entry name" value="Glycosyl_Trfase_fam3_N_dom_sf"/>
</dbReference>
<comment type="caution">
    <text evidence="4">The sequence shown here is derived from an EMBL/GenBank/DDBJ whole genome shotgun (WGS) entry which is preliminary data.</text>
</comment>
<dbReference type="Proteomes" id="UP001431429">
    <property type="component" value="Unassembled WGS sequence"/>
</dbReference>
<keyword evidence="1" id="KW-0328">Glycosyltransferase</keyword>
<sequence>MRQVMDDAAAPAELAGFLTALRAKGESAPELTGLLDAPPRP</sequence>
<evidence type="ECO:0000313" key="5">
    <source>
        <dbReference type="Proteomes" id="UP001431429"/>
    </source>
</evidence>
<dbReference type="Gene3D" id="1.20.970.10">
    <property type="entry name" value="Transferase, Pyrimidine Nucleoside Phosphorylase, Chain C"/>
    <property type="match status" value="1"/>
</dbReference>
<feature type="domain" description="Glycosyl transferase family 3 N-terminal" evidence="3">
    <location>
        <begin position="1"/>
        <end position="37"/>
    </location>
</feature>
<dbReference type="EMBL" id="JAMQAW010000001">
    <property type="protein sequence ID" value="MCM2386739.1"/>
    <property type="molecule type" value="Genomic_DNA"/>
</dbReference>
<name>A0ABT0UFH4_9ACTN</name>